<evidence type="ECO:0000313" key="2">
    <source>
        <dbReference type="Proteomes" id="UP000019335"/>
    </source>
</evidence>
<protein>
    <submittedName>
        <fullName evidence="1">Uncharacterized protein</fullName>
    </submittedName>
</protein>
<accession>W7TNB6</accession>
<dbReference type="AlphaFoldDB" id="W7TNB6"/>
<proteinExistence type="predicted"/>
<dbReference type="Proteomes" id="UP000019335">
    <property type="component" value="Chromosome 4"/>
</dbReference>
<dbReference type="EMBL" id="AZIL01000279">
    <property type="protein sequence ID" value="EWM28625.1"/>
    <property type="molecule type" value="Genomic_DNA"/>
</dbReference>
<keyword evidence="2" id="KW-1185">Reference proteome</keyword>
<sequence>MDARPRLRALARVQATSPGLEIPTYTAPKVIVLSFTQGYHPSRYKVHMICMLTVHLLNICEPHCNYKGLFLNILQI</sequence>
<organism evidence="1 2">
    <name type="scientific">Nannochloropsis gaditana</name>
    <dbReference type="NCBI Taxonomy" id="72520"/>
    <lineage>
        <taxon>Eukaryota</taxon>
        <taxon>Sar</taxon>
        <taxon>Stramenopiles</taxon>
        <taxon>Ochrophyta</taxon>
        <taxon>Eustigmatophyceae</taxon>
        <taxon>Eustigmatales</taxon>
        <taxon>Monodopsidaceae</taxon>
        <taxon>Nannochloropsis</taxon>
    </lineage>
</organism>
<reference evidence="1 2" key="1">
    <citation type="journal article" date="2014" name="Mol. Plant">
        <title>Chromosome Scale Genome Assembly and Transcriptome Profiling of Nannochloropsis gaditana in Nitrogen Depletion.</title>
        <authorList>
            <person name="Corteggiani Carpinelli E."/>
            <person name="Telatin A."/>
            <person name="Vitulo N."/>
            <person name="Forcato C."/>
            <person name="D'Angelo M."/>
            <person name="Schiavon R."/>
            <person name="Vezzi A."/>
            <person name="Giacometti G.M."/>
            <person name="Morosinotto T."/>
            <person name="Valle G."/>
        </authorList>
    </citation>
    <scope>NUCLEOTIDE SEQUENCE [LARGE SCALE GENOMIC DNA]</scope>
    <source>
        <strain evidence="1 2">B-31</strain>
    </source>
</reference>
<gene>
    <name evidence="1" type="ORF">Naga_100009g95</name>
</gene>
<comment type="caution">
    <text evidence="1">The sequence shown here is derived from an EMBL/GenBank/DDBJ whole genome shotgun (WGS) entry which is preliminary data.</text>
</comment>
<name>W7TNB6_9STRA</name>
<evidence type="ECO:0000313" key="1">
    <source>
        <dbReference type="EMBL" id="EWM28625.1"/>
    </source>
</evidence>